<comment type="function">
    <text evidence="12">Specific in hydrolyzing the terminal glycosidic bond of polygalacturonic acid and oligogalacturonates.</text>
</comment>
<reference evidence="18 19" key="1">
    <citation type="submission" date="2020-01" db="EMBL/GenBank/DDBJ databases">
        <authorList>
            <person name="Gupta K D."/>
        </authorList>
    </citation>
    <scope>NUCLEOTIDE SEQUENCE [LARGE SCALE GENOMIC DNA]</scope>
</reference>
<evidence type="ECO:0000256" key="8">
    <source>
        <dbReference type="ARBA" id="ARBA00023277"/>
    </source>
</evidence>
<dbReference type="InterPro" id="IPR011050">
    <property type="entry name" value="Pectin_lyase_fold/virulence"/>
</dbReference>
<keyword evidence="10" id="KW-0961">Cell wall biogenesis/degradation</keyword>
<dbReference type="Proteomes" id="UP000467700">
    <property type="component" value="Unassembled WGS sequence"/>
</dbReference>
<dbReference type="EC" id="3.2.1.67" evidence="13"/>
<dbReference type="InterPro" id="IPR000743">
    <property type="entry name" value="Glyco_hydro_28"/>
</dbReference>
<dbReference type="Gene3D" id="2.160.20.10">
    <property type="entry name" value="Single-stranded right-handed beta-helix, Pectin lyase-like"/>
    <property type="match status" value="1"/>
</dbReference>
<dbReference type="AlphaFoldDB" id="A0A8S0VTJ5"/>
<organism evidence="18 19">
    <name type="scientific">Cyclocybe aegerita</name>
    <name type="common">Black poplar mushroom</name>
    <name type="synonym">Agrocybe aegerita</name>
    <dbReference type="NCBI Taxonomy" id="1973307"/>
    <lineage>
        <taxon>Eukaryota</taxon>
        <taxon>Fungi</taxon>
        <taxon>Dikarya</taxon>
        <taxon>Basidiomycota</taxon>
        <taxon>Agaricomycotina</taxon>
        <taxon>Agaricomycetes</taxon>
        <taxon>Agaricomycetidae</taxon>
        <taxon>Agaricales</taxon>
        <taxon>Agaricineae</taxon>
        <taxon>Bolbitiaceae</taxon>
        <taxon>Cyclocybe</taxon>
    </lineage>
</organism>
<feature type="active site" evidence="15">
    <location>
        <position position="244"/>
    </location>
</feature>
<evidence type="ECO:0000256" key="15">
    <source>
        <dbReference type="PROSITE-ProRule" id="PRU10052"/>
    </source>
</evidence>
<gene>
    <name evidence="18" type="ORF">AAE3_LOCUS2738</name>
</gene>
<evidence type="ECO:0000256" key="6">
    <source>
        <dbReference type="ARBA" id="ARBA00023157"/>
    </source>
</evidence>
<evidence type="ECO:0000256" key="13">
    <source>
        <dbReference type="ARBA" id="ARBA00038933"/>
    </source>
</evidence>
<evidence type="ECO:0000256" key="4">
    <source>
        <dbReference type="ARBA" id="ARBA00022729"/>
    </source>
</evidence>
<feature type="signal peptide" evidence="17">
    <location>
        <begin position="1"/>
        <end position="20"/>
    </location>
</feature>
<keyword evidence="7" id="KW-0325">Glycoprotein</keyword>
<keyword evidence="11" id="KW-0624">Polysaccharide degradation</keyword>
<keyword evidence="4 17" id="KW-0732">Signal</keyword>
<sequence>MRLPLSPFVFLVPLFASVAATGSDLPSARVHCTLAASGGDDAPQFLRAVRACPVVTIPASTTIIIQTRLDMTGLRNRHIKLQGKIRFDPDIPYWTGNAFFIPFQTQVTFWLLGGENILFDGGGTLDGAGQAWWDSYVTNTSLLRPITLTIYQAKNALVHSIQMINGPEWFNLVNEGEHVIYKNISISAVSTSNNMPRNSDGWDIYRSNDVTIVDSIIHNDDDCVSFKPNSTNVRVENLDCTGSHGISVGSLGQYPGVYDIVENVFVKNIKMANAQNGARVKAWAGPNVGSGTVKNITFQNFIETAVDNPVVIDQCYMTNTTACAQFPSNIYIQDIWFNNITGTGTRSVVASLLCSPDGRCSNINVNDFSLSYPAGMARYSCQNVNLTGNAASLFSPCTVT</sequence>
<protein>
    <recommendedName>
        <fullName evidence="13">galacturonan 1,4-alpha-galacturonidase</fullName>
        <ecNumber evidence="13">3.2.1.67</ecNumber>
    </recommendedName>
</protein>
<dbReference type="InterPro" id="IPR012334">
    <property type="entry name" value="Pectin_lyas_fold"/>
</dbReference>
<keyword evidence="6" id="KW-1015">Disulfide bond</keyword>
<evidence type="ECO:0000256" key="17">
    <source>
        <dbReference type="SAM" id="SignalP"/>
    </source>
</evidence>
<accession>A0A8S0VTJ5</accession>
<evidence type="ECO:0000256" key="1">
    <source>
        <dbReference type="ARBA" id="ARBA00004613"/>
    </source>
</evidence>
<evidence type="ECO:0000256" key="9">
    <source>
        <dbReference type="ARBA" id="ARBA00023295"/>
    </source>
</evidence>
<comment type="caution">
    <text evidence="18">The sequence shown here is derived from an EMBL/GenBank/DDBJ whole genome shotgun (WGS) entry which is preliminary data.</text>
</comment>
<evidence type="ECO:0000256" key="14">
    <source>
        <dbReference type="ARBA" id="ARBA00048766"/>
    </source>
</evidence>
<proteinExistence type="inferred from homology"/>
<dbReference type="SUPFAM" id="SSF51126">
    <property type="entry name" value="Pectin lyase-like"/>
    <property type="match status" value="1"/>
</dbReference>
<dbReference type="EMBL" id="CACVBS010000029">
    <property type="protein sequence ID" value="CAA7260520.1"/>
    <property type="molecule type" value="Genomic_DNA"/>
</dbReference>
<dbReference type="PANTHER" id="PTHR31736:SF12">
    <property type="entry name" value="EXO-POLYGALACTURONASE, PUTATIVE-RELATED"/>
    <property type="match status" value="1"/>
</dbReference>
<comment type="subcellular location">
    <subcellularLocation>
        <location evidence="1">Secreted</location>
    </subcellularLocation>
</comment>
<comment type="catalytic activity">
    <reaction evidence="14">
        <text>[(1-&gt;4)-alpha-D-galacturonosyl](n) + H2O = alpha-D-galacturonate + [(1-&gt;4)-alpha-D-galacturonosyl](n-1)</text>
        <dbReference type="Rhea" id="RHEA:14117"/>
        <dbReference type="Rhea" id="RHEA-COMP:14570"/>
        <dbReference type="Rhea" id="RHEA-COMP:14572"/>
        <dbReference type="ChEBI" id="CHEBI:15377"/>
        <dbReference type="ChEBI" id="CHEBI:58658"/>
        <dbReference type="ChEBI" id="CHEBI:140523"/>
        <dbReference type="EC" id="3.2.1.67"/>
    </reaction>
</comment>
<evidence type="ECO:0000256" key="2">
    <source>
        <dbReference type="ARBA" id="ARBA00008834"/>
    </source>
</evidence>
<dbReference type="GO" id="GO:0047911">
    <property type="term" value="F:galacturan 1,4-alpha-galacturonidase activity"/>
    <property type="evidence" value="ECO:0007669"/>
    <property type="project" value="UniProtKB-EC"/>
</dbReference>
<comment type="similarity">
    <text evidence="2 16">Belongs to the glycosyl hydrolase 28 family.</text>
</comment>
<evidence type="ECO:0000256" key="5">
    <source>
        <dbReference type="ARBA" id="ARBA00022801"/>
    </source>
</evidence>
<evidence type="ECO:0000256" key="10">
    <source>
        <dbReference type="ARBA" id="ARBA00023316"/>
    </source>
</evidence>
<dbReference type="OrthoDB" id="187139at2759"/>
<evidence type="ECO:0000256" key="11">
    <source>
        <dbReference type="ARBA" id="ARBA00023326"/>
    </source>
</evidence>
<dbReference type="GO" id="GO:0004650">
    <property type="term" value="F:polygalacturonase activity"/>
    <property type="evidence" value="ECO:0007669"/>
    <property type="project" value="InterPro"/>
</dbReference>
<feature type="chain" id="PRO_5035732197" description="galacturonan 1,4-alpha-galacturonidase" evidence="17">
    <location>
        <begin position="21"/>
        <end position="400"/>
    </location>
</feature>
<dbReference type="GO" id="GO:0071555">
    <property type="term" value="P:cell wall organization"/>
    <property type="evidence" value="ECO:0007669"/>
    <property type="project" value="UniProtKB-KW"/>
</dbReference>
<evidence type="ECO:0000256" key="3">
    <source>
        <dbReference type="ARBA" id="ARBA00022525"/>
    </source>
</evidence>
<evidence type="ECO:0000313" key="19">
    <source>
        <dbReference type="Proteomes" id="UP000467700"/>
    </source>
</evidence>
<keyword evidence="5 16" id="KW-0378">Hydrolase</keyword>
<keyword evidence="3" id="KW-0964">Secreted</keyword>
<keyword evidence="9 16" id="KW-0326">Glycosidase</keyword>
<evidence type="ECO:0000256" key="7">
    <source>
        <dbReference type="ARBA" id="ARBA00023180"/>
    </source>
</evidence>
<dbReference type="GO" id="GO:0005576">
    <property type="term" value="C:extracellular region"/>
    <property type="evidence" value="ECO:0007669"/>
    <property type="project" value="UniProtKB-SubCell"/>
</dbReference>
<evidence type="ECO:0000256" key="16">
    <source>
        <dbReference type="RuleBase" id="RU361169"/>
    </source>
</evidence>
<keyword evidence="8" id="KW-0119">Carbohydrate metabolism</keyword>
<dbReference type="PROSITE" id="PS00502">
    <property type="entry name" value="POLYGALACTURONASE"/>
    <property type="match status" value="1"/>
</dbReference>
<name>A0A8S0VTJ5_CYCAE</name>
<dbReference type="PANTHER" id="PTHR31736">
    <property type="match status" value="1"/>
</dbReference>
<dbReference type="Pfam" id="PF00295">
    <property type="entry name" value="Glyco_hydro_28"/>
    <property type="match status" value="1"/>
</dbReference>
<dbReference type="GO" id="GO:0000272">
    <property type="term" value="P:polysaccharide catabolic process"/>
    <property type="evidence" value="ECO:0007669"/>
    <property type="project" value="UniProtKB-KW"/>
</dbReference>
<evidence type="ECO:0000313" key="18">
    <source>
        <dbReference type="EMBL" id="CAA7260520.1"/>
    </source>
</evidence>
<evidence type="ECO:0000256" key="12">
    <source>
        <dbReference type="ARBA" id="ARBA00037312"/>
    </source>
</evidence>
<keyword evidence="19" id="KW-1185">Reference proteome</keyword>